<sequence length="275" mass="30613">MSIPPTQGKSANGSSAEWRLDAELLRSTLARLRERPVSGAIWPPTLLAFETGLPITEVELALDPGRQRDRAAKPELAAWSVYEQLLYLLQPGDHDREVCQAAHERLAQHLWQRVSPPRDIAAIVSEADFMAAMAALTAKADMSLRAIAAAMWDLDRKHTWSKSGLEPYVAGKKLPPLDKKEHLRTLLLVLCDRAGRPVEDVEHYLWAWDSFRPRPRFGRPQLVTLPAASRDQEQNPLRISARRVPRTIQLTMSAATIGVIALIVLVVIVGVALLI</sequence>
<keyword evidence="1" id="KW-1133">Transmembrane helix</keyword>
<accession>A0A1I1BGK2</accession>
<dbReference type="RefSeq" id="WP_143101886.1">
    <property type="nucleotide sequence ID" value="NZ_FOKG01000014.1"/>
</dbReference>
<dbReference type="Proteomes" id="UP000243799">
    <property type="component" value="Unassembled WGS sequence"/>
</dbReference>
<keyword evidence="1" id="KW-0812">Transmembrane</keyword>
<dbReference type="EMBL" id="FOKG01000014">
    <property type="protein sequence ID" value="SFB49489.1"/>
    <property type="molecule type" value="Genomic_DNA"/>
</dbReference>
<keyword evidence="1" id="KW-0472">Membrane</keyword>
<dbReference type="OrthoDB" id="9917398at2"/>
<proteinExistence type="predicted"/>
<keyword evidence="3" id="KW-1185">Reference proteome</keyword>
<gene>
    <name evidence="2" type="ORF">SAMN05216266_11444</name>
</gene>
<dbReference type="STRING" id="490629.SAMN05216266_11444"/>
<organism evidence="2 3">
    <name type="scientific">Amycolatopsis marina</name>
    <dbReference type="NCBI Taxonomy" id="490629"/>
    <lineage>
        <taxon>Bacteria</taxon>
        <taxon>Bacillati</taxon>
        <taxon>Actinomycetota</taxon>
        <taxon>Actinomycetes</taxon>
        <taxon>Pseudonocardiales</taxon>
        <taxon>Pseudonocardiaceae</taxon>
        <taxon>Amycolatopsis</taxon>
    </lineage>
</organism>
<reference evidence="3" key="1">
    <citation type="submission" date="2016-10" db="EMBL/GenBank/DDBJ databases">
        <authorList>
            <person name="Varghese N."/>
            <person name="Submissions S."/>
        </authorList>
    </citation>
    <scope>NUCLEOTIDE SEQUENCE [LARGE SCALE GENOMIC DNA]</scope>
    <source>
        <strain evidence="3">CGMCC 4.3568</strain>
    </source>
</reference>
<evidence type="ECO:0000313" key="3">
    <source>
        <dbReference type="Proteomes" id="UP000243799"/>
    </source>
</evidence>
<name>A0A1I1BGK2_9PSEU</name>
<feature type="transmembrane region" description="Helical" evidence="1">
    <location>
        <begin position="250"/>
        <end position="274"/>
    </location>
</feature>
<protein>
    <submittedName>
        <fullName evidence="2">Uncharacterized protein</fullName>
    </submittedName>
</protein>
<evidence type="ECO:0000313" key="2">
    <source>
        <dbReference type="EMBL" id="SFB49489.1"/>
    </source>
</evidence>
<evidence type="ECO:0000256" key="1">
    <source>
        <dbReference type="SAM" id="Phobius"/>
    </source>
</evidence>
<dbReference type="AlphaFoldDB" id="A0A1I1BGK2"/>